<comment type="caution">
    <text evidence="7">The sequence shown here is derived from an EMBL/GenBank/DDBJ whole genome shotgun (WGS) entry which is preliminary data.</text>
</comment>
<dbReference type="AlphaFoldDB" id="A0AAE0NU18"/>
<feature type="domain" description="LicD/FKTN/FKRP nucleotidyltransferase" evidence="6">
    <location>
        <begin position="95"/>
        <end position="212"/>
    </location>
</feature>
<dbReference type="EMBL" id="JAULSW010000003">
    <property type="protein sequence ID" value="KAK3387620.1"/>
    <property type="molecule type" value="Genomic_DNA"/>
</dbReference>
<protein>
    <submittedName>
        <fullName evidence="7">LicD family-domain-containing protein</fullName>
    </submittedName>
</protein>
<evidence type="ECO:0000313" key="8">
    <source>
        <dbReference type="Proteomes" id="UP001285441"/>
    </source>
</evidence>
<dbReference type="GO" id="GO:0016020">
    <property type="term" value="C:membrane"/>
    <property type="evidence" value="ECO:0007669"/>
    <property type="project" value="UniProtKB-SubCell"/>
</dbReference>
<feature type="signal peptide" evidence="5">
    <location>
        <begin position="1"/>
        <end position="24"/>
    </location>
</feature>
<keyword evidence="8" id="KW-1185">Reference proteome</keyword>
<keyword evidence="4" id="KW-0472">Membrane</keyword>
<dbReference type="Pfam" id="PF04991">
    <property type="entry name" value="LicD"/>
    <property type="match status" value="1"/>
</dbReference>
<evidence type="ECO:0000313" key="7">
    <source>
        <dbReference type="EMBL" id="KAK3387620.1"/>
    </source>
</evidence>
<name>A0AAE0NU18_9PEZI</name>
<sequence length="298" mass="34461">MKLFTFLPLSSLLLVTSFIPSSYALPNPRGADKERLPRFNFNSIISEEKYFIEAGNGIDLGHYDKRYFQGLIDYDEHRATLQHLIRSYLTVFREELNIETWLAHGTLLGWWWNGRIMPWDADLDVQVSAEALSLLTKTGYNMTFHDYQYTSDDDEDGKGRKKQGSRRYLLDINPWSAERSRLLGLNVIDARWIDTSNGMFIDITGLAERDPDNMPGVWSCKNYHRYYTTDLYPLRETEFEGVPALVPYSFNRVLIDEYGTKSMVQTEFAGHHWVPGVKAWLKDLSPDASESVQPMMSS</sequence>
<reference evidence="7" key="2">
    <citation type="submission" date="2023-06" db="EMBL/GenBank/DDBJ databases">
        <authorList>
            <consortium name="Lawrence Berkeley National Laboratory"/>
            <person name="Haridas S."/>
            <person name="Hensen N."/>
            <person name="Bonometti L."/>
            <person name="Westerberg I."/>
            <person name="Brannstrom I.O."/>
            <person name="Guillou S."/>
            <person name="Cros-Aarteil S."/>
            <person name="Calhoun S."/>
            <person name="Kuo A."/>
            <person name="Mondo S."/>
            <person name="Pangilinan J."/>
            <person name="Riley R."/>
            <person name="LaButti K."/>
            <person name="Andreopoulos B."/>
            <person name="Lipzen A."/>
            <person name="Chen C."/>
            <person name="Yanf M."/>
            <person name="Daum C."/>
            <person name="Ng V."/>
            <person name="Clum A."/>
            <person name="Steindorff A."/>
            <person name="Ohm R."/>
            <person name="Martin F."/>
            <person name="Silar P."/>
            <person name="Natvig D."/>
            <person name="Lalanne C."/>
            <person name="Gautier V."/>
            <person name="Ament-velasquez S.L."/>
            <person name="Kruys A."/>
            <person name="Hutchinson M.I."/>
            <person name="Powell A.J."/>
            <person name="Barry K."/>
            <person name="Miller A.N."/>
            <person name="Grigoriev I.V."/>
            <person name="Debuchy R."/>
            <person name="Gladieux P."/>
            <person name="Thoren M.H."/>
            <person name="Johannesson H."/>
        </authorList>
    </citation>
    <scope>NUCLEOTIDE SEQUENCE</scope>
    <source>
        <strain evidence="7">CBS 232.78</strain>
    </source>
</reference>
<dbReference type="PANTHER" id="PTHR15407">
    <property type="entry name" value="FUKUTIN-RELATED"/>
    <property type="match status" value="1"/>
</dbReference>
<keyword evidence="2" id="KW-0812">Transmembrane</keyword>
<dbReference type="PANTHER" id="PTHR15407:SF28">
    <property type="entry name" value="RIBITOL-5-PHOSPHATE TRANSFERASE FKTN"/>
    <property type="match status" value="1"/>
</dbReference>
<organism evidence="7 8">
    <name type="scientific">Podospora didyma</name>
    <dbReference type="NCBI Taxonomy" id="330526"/>
    <lineage>
        <taxon>Eukaryota</taxon>
        <taxon>Fungi</taxon>
        <taxon>Dikarya</taxon>
        <taxon>Ascomycota</taxon>
        <taxon>Pezizomycotina</taxon>
        <taxon>Sordariomycetes</taxon>
        <taxon>Sordariomycetidae</taxon>
        <taxon>Sordariales</taxon>
        <taxon>Podosporaceae</taxon>
        <taxon>Podospora</taxon>
    </lineage>
</organism>
<accession>A0AAE0NU18</accession>
<evidence type="ECO:0000256" key="4">
    <source>
        <dbReference type="ARBA" id="ARBA00023136"/>
    </source>
</evidence>
<dbReference type="InterPro" id="IPR009644">
    <property type="entry name" value="FKTN/MNN4/W02B3.4-1"/>
</dbReference>
<feature type="chain" id="PRO_5041945131" evidence="5">
    <location>
        <begin position="25"/>
        <end position="298"/>
    </location>
</feature>
<evidence type="ECO:0000256" key="3">
    <source>
        <dbReference type="ARBA" id="ARBA00022989"/>
    </source>
</evidence>
<proteinExistence type="predicted"/>
<dbReference type="GO" id="GO:0009100">
    <property type="term" value="P:glycoprotein metabolic process"/>
    <property type="evidence" value="ECO:0007669"/>
    <property type="project" value="UniProtKB-ARBA"/>
</dbReference>
<evidence type="ECO:0000256" key="5">
    <source>
        <dbReference type="SAM" id="SignalP"/>
    </source>
</evidence>
<evidence type="ECO:0000256" key="1">
    <source>
        <dbReference type="ARBA" id="ARBA00004167"/>
    </source>
</evidence>
<evidence type="ECO:0000259" key="6">
    <source>
        <dbReference type="Pfam" id="PF04991"/>
    </source>
</evidence>
<dbReference type="InterPro" id="IPR007074">
    <property type="entry name" value="LicD/FKTN/FKRP_NTP_transf"/>
</dbReference>
<gene>
    <name evidence="7" type="ORF">B0H63DRAFT_161772</name>
</gene>
<keyword evidence="5" id="KW-0732">Signal</keyword>
<evidence type="ECO:0000256" key="2">
    <source>
        <dbReference type="ARBA" id="ARBA00022692"/>
    </source>
</evidence>
<keyword evidence="3" id="KW-1133">Transmembrane helix</keyword>
<comment type="subcellular location">
    <subcellularLocation>
        <location evidence="1">Membrane</location>
        <topology evidence="1">Single-pass membrane protein</topology>
    </subcellularLocation>
</comment>
<reference evidence="7" key="1">
    <citation type="journal article" date="2023" name="Mol. Phylogenet. Evol.">
        <title>Genome-scale phylogeny and comparative genomics of the fungal order Sordariales.</title>
        <authorList>
            <person name="Hensen N."/>
            <person name="Bonometti L."/>
            <person name="Westerberg I."/>
            <person name="Brannstrom I.O."/>
            <person name="Guillou S."/>
            <person name="Cros-Aarteil S."/>
            <person name="Calhoun S."/>
            <person name="Haridas S."/>
            <person name="Kuo A."/>
            <person name="Mondo S."/>
            <person name="Pangilinan J."/>
            <person name="Riley R."/>
            <person name="LaButti K."/>
            <person name="Andreopoulos B."/>
            <person name="Lipzen A."/>
            <person name="Chen C."/>
            <person name="Yan M."/>
            <person name="Daum C."/>
            <person name="Ng V."/>
            <person name="Clum A."/>
            <person name="Steindorff A."/>
            <person name="Ohm R.A."/>
            <person name="Martin F."/>
            <person name="Silar P."/>
            <person name="Natvig D.O."/>
            <person name="Lalanne C."/>
            <person name="Gautier V."/>
            <person name="Ament-Velasquez S.L."/>
            <person name="Kruys A."/>
            <person name="Hutchinson M.I."/>
            <person name="Powell A.J."/>
            <person name="Barry K."/>
            <person name="Miller A.N."/>
            <person name="Grigoriev I.V."/>
            <person name="Debuchy R."/>
            <person name="Gladieux P."/>
            <person name="Hiltunen Thoren M."/>
            <person name="Johannesson H."/>
        </authorList>
    </citation>
    <scope>NUCLEOTIDE SEQUENCE</scope>
    <source>
        <strain evidence="7">CBS 232.78</strain>
    </source>
</reference>
<dbReference type="Proteomes" id="UP001285441">
    <property type="component" value="Unassembled WGS sequence"/>
</dbReference>